<proteinExistence type="predicted"/>
<protein>
    <submittedName>
        <fullName evidence="1">Uncharacterized protein</fullName>
    </submittedName>
</protein>
<dbReference type="Proteomes" id="UP000190744">
    <property type="component" value="Unassembled WGS sequence"/>
</dbReference>
<dbReference type="AlphaFoldDB" id="A0A1S9RU99"/>
<name>A0A1S9RU99_PENBI</name>
<gene>
    <name evidence="1" type="ORF">PEBR_11893</name>
</gene>
<reference evidence="2" key="1">
    <citation type="submission" date="2015-09" db="EMBL/GenBank/DDBJ databases">
        <authorList>
            <person name="Fill T.P."/>
            <person name="Baretta J.F."/>
            <person name="de Almeida L.G."/>
            <person name="Rocha M."/>
            <person name="de Souza D.H."/>
            <person name="Malavazi I."/>
            <person name="Cerdeira L.T."/>
            <person name="Hong H."/>
            <person name="Samborskyy M."/>
            <person name="de Vasconcelos A.T."/>
            <person name="Leadlay P."/>
            <person name="Rodrigues-Filho E."/>
        </authorList>
    </citation>
    <scope>NUCLEOTIDE SEQUENCE [LARGE SCALE GENOMIC DNA]</scope>
    <source>
        <strain evidence="2">LaBioMMi 136</strain>
    </source>
</reference>
<evidence type="ECO:0000313" key="1">
    <source>
        <dbReference type="EMBL" id="OOQ88891.1"/>
    </source>
</evidence>
<comment type="caution">
    <text evidence="1">The sequence shown here is derived from an EMBL/GenBank/DDBJ whole genome shotgun (WGS) entry which is preliminary data.</text>
</comment>
<evidence type="ECO:0000313" key="2">
    <source>
        <dbReference type="Proteomes" id="UP000190744"/>
    </source>
</evidence>
<organism evidence="1 2">
    <name type="scientific">Penicillium brasilianum</name>
    <dbReference type="NCBI Taxonomy" id="104259"/>
    <lineage>
        <taxon>Eukaryota</taxon>
        <taxon>Fungi</taxon>
        <taxon>Dikarya</taxon>
        <taxon>Ascomycota</taxon>
        <taxon>Pezizomycotina</taxon>
        <taxon>Eurotiomycetes</taxon>
        <taxon>Eurotiomycetidae</taxon>
        <taxon>Eurotiales</taxon>
        <taxon>Aspergillaceae</taxon>
        <taxon>Penicillium</taxon>
    </lineage>
</organism>
<accession>A0A1S9RU99</accession>
<sequence>MRPRLLMQLQQISQTGRPTLLLDVFPSTAFMPFLTRGLVLYLRRWGSRNPADVAIVQNSLCEMLESTVNTNIAVSTKEGTSRQKVVASICQPLRTDVKLRRKTEIFIGPDSSCEAFCLADGSYEFIEHRENGIQVMRWALRHNKSRRMSSCSHFVDVGRFFTFSIMDPGTRRHAVIATMTRDWIEVSSCYSVVDSENSFLGKQHCFTQDQVLMVIEQMWMRNYENLYSSQVFG</sequence>
<dbReference type="EMBL" id="LJBN01000117">
    <property type="protein sequence ID" value="OOQ88891.1"/>
    <property type="molecule type" value="Genomic_DNA"/>
</dbReference>